<evidence type="ECO:0000313" key="3">
    <source>
        <dbReference type="EMBL" id="MFD1127944.1"/>
    </source>
</evidence>
<sequence length="144" mass="16346">MLHSLSPEDLLPGSKPWILVDKVLQSDEAARISTIKLISLSDYFLQGHFKSYSIYPGVLLIEGIRQSLHLLLKSGCSSKNNNVELTNMQVRFLMPVLPGDVIEYVVHIQELQDVKKDDFFDVFAAGTVKNKPIITFKAKCRKWK</sequence>
<dbReference type="EC" id="4.2.1.-" evidence="3"/>
<proteinExistence type="inferred from homology"/>
<comment type="caution">
    <text evidence="3">The sequence shown here is derived from an EMBL/GenBank/DDBJ whole genome shotgun (WGS) entry which is preliminary data.</text>
</comment>
<dbReference type="SUPFAM" id="SSF54637">
    <property type="entry name" value="Thioesterase/thiol ester dehydrase-isomerase"/>
    <property type="match status" value="1"/>
</dbReference>
<dbReference type="RefSeq" id="WP_251584033.1">
    <property type="nucleotide sequence ID" value="NZ_JBHTKX010000001.1"/>
</dbReference>
<name>A0ABW3PM65_9BACL</name>
<accession>A0ABW3PM65</accession>
<dbReference type="InterPro" id="IPR013114">
    <property type="entry name" value="FabA_FabZ"/>
</dbReference>
<evidence type="ECO:0000256" key="1">
    <source>
        <dbReference type="ARBA" id="ARBA00009174"/>
    </source>
</evidence>
<dbReference type="PANTHER" id="PTHR30272">
    <property type="entry name" value="3-HYDROXYACYL-[ACYL-CARRIER-PROTEIN] DEHYDRATASE"/>
    <property type="match status" value="1"/>
</dbReference>
<reference evidence="4" key="1">
    <citation type="journal article" date="2019" name="Int. J. Syst. Evol. Microbiol.">
        <title>The Global Catalogue of Microorganisms (GCM) 10K type strain sequencing project: providing services to taxonomists for standard genome sequencing and annotation.</title>
        <authorList>
            <consortium name="The Broad Institute Genomics Platform"/>
            <consortium name="The Broad Institute Genome Sequencing Center for Infectious Disease"/>
            <person name="Wu L."/>
            <person name="Ma J."/>
        </authorList>
    </citation>
    <scope>NUCLEOTIDE SEQUENCE [LARGE SCALE GENOMIC DNA]</scope>
    <source>
        <strain evidence="4">CCUG 53519</strain>
    </source>
</reference>
<keyword evidence="2 3" id="KW-0456">Lyase</keyword>
<evidence type="ECO:0000313" key="4">
    <source>
        <dbReference type="Proteomes" id="UP001597169"/>
    </source>
</evidence>
<gene>
    <name evidence="3" type="ORF">ACFQ3J_07150</name>
</gene>
<evidence type="ECO:0000256" key="2">
    <source>
        <dbReference type="ARBA" id="ARBA00023239"/>
    </source>
</evidence>
<keyword evidence="4" id="KW-1185">Reference proteome</keyword>
<protein>
    <submittedName>
        <fullName evidence="3">3-hydroxyacyl-ACP dehydratase FabZ family protein</fullName>
        <ecNumber evidence="3">4.2.1.-</ecNumber>
    </submittedName>
</protein>
<dbReference type="GO" id="GO:0016829">
    <property type="term" value="F:lyase activity"/>
    <property type="evidence" value="ECO:0007669"/>
    <property type="project" value="UniProtKB-KW"/>
</dbReference>
<dbReference type="Pfam" id="PF07977">
    <property type="entry name" value="FabA"/>
    <property type="match status" value="1"/>
</dbReference>
<dbReference type="Gene3D" id="3.10.129.10">
    <property type="entry name" value="Hotdog Thioesterase"/>
    <property type="match status" value="1"/>
</dbReference>
<organism evidence="3 4">
    <name type="scientific">Paenibacillus provencensis</name>
    <dbReference type="NCBI Taxonomy" id="441151"/>
    <lineage>
        <taxon>Bacteria</taxon>
        <taxon>Bacillati</taxon>
        <taxon>Bacillota</taxon>
        <taxon>Bacilli</taxon>
        <taxon>Bacillales</taxon>
        <taxon>Paenibacillaceae</taxon>
        <taxon>Paenibacillus</taxon>
    </lineage>
</organism>
<dbReference type="InterPro" id="IPR029069">
    <property type="entry name" value="HotDog_dom_sf"/>
</dbReference>
<dbReference type="Proteomes" id="UP001597169">
    <property type="component" value="Unassembled WGS sequence"/>
</dbReference>
<comment type="similarity">
    <text evidence="1">Belongs to the thioester dehydratase family. FabZ subfamily.</text>
</comment>
<dbReference type="EMBL" id="JBHTKX010000001">
    <property type="protein sequence ID" value="MFD1127944.1"/>
    <property type="molecule type" value="Genomic_DNA"/>
</dbReference>
<dbReference type="PANTHER" id="PTHR30272:SF1">
    <property type="entry name" value="3-HYDROXYACYL-[ACYL-CARRIER-PROTEIN] DEHYDRATASE"/>
    <property type="match status" value="1"/>
</dbReference>